<dbReference type="AlphaFoldDB" id="A0A409WMR0"/>
<reference evidence="2 3" key="1">
    <citation type="journal article" date="2018" name="Evol. Lett.">
        <title>Horizontal gene cluster transfer increased hallucinogenic mushroom diversity.</title>
        <authorList>
            <person name="Reynolds H.T."/>
            <person name="Vijayakumar V."/>
            <person name="Gluck-Thaler E."/>
            <person name="Korotkin H.B."/>
            <person name="Matheny P.B."/>
            <person name="Slot J.C."/>
        </authorList>
    </citation>
    <scope>NUCLEOTIDE SEQUENCE [LARGE SCALE GENOMIC DNA]</scope>
    <source>
        <strain evidence="2 3">SRW20</strain>
    </source>
</reference>
<gene>
    <name evidence="2" type="ORF">CVT26_012573</name>
</gene>
<protein>
    <submittedName>
        <fullName evidence="2">Uncharacterized protein</fullName>
    </submittedName>
</protein>
<accession>A0A409WMR0</accession>
<dbReference type="Gene3D" id="2.40.40.10">
    <property type="entry name" value="RlpA-like domain"/>
    <property type="match status" value="1"/>
</dbReference>
<dbReference type="EMBL" id="NHYE01004985">
    <property type="protein sequence ID" value="PPQ79806.1"/>
    <property type="molecule type" value="Genomic_DNA"/>
</dbReference>
<evidence type="ECO:0000313" key="2">
    <source>
        <dbReference type="EMBL" id="PPQ79806.1"/>
    </source>
</evidence>
<dbReference type="CDD" id="cd22191">
    <property type="entry name" value="DPBB_RlpA_EXP_N-like"/>
    <property type="match status" value="1"/>
</dbReference>
<dbReference type="InterPro" id="IPR036908">
    <property type="entry name" value="RlpA-like_sf"/>
</dbReference>
<keyword evidence="1" id="KW-0732">Signal</keyword>
<comment type="caution">
    <text evidence="2">The sequence shown here is derived from an EMBL/GenBank/DDBJ whole genome shotgun (WGS) entry which is preliminary data.</text>
</comment>
<dbReference type="SUPFAM" id="SSF50685">
    <property type="entry name" value="Barwin-like endoglucanases"/>
    <property type="match status" value="1"/>
</dbReference>
<dbReference type="Proteomes" id="UP000284706">
    <property type="component" value="Unassembled WGS sequence"/>
</dbReference>
<evidence type="ECO:0000313" key="3">
    <source>
        <dbReference type="Proteomes" id="UP000284706"/>
    </source>
</evidence>
<feature type="chain" id="PRO_5019530456" evidence="1">
    <location>
        <begin position="22"/>
        <end position="128"/>
    </location>
</feature>
<sequence>MFASLFTFSLLALSLPIDALAAVHGSHLVNRHHELAKRAEGTVELSKRVSNARWTYYNAETGQQGSCGTWLKNTGFTVAVNQAQMNPSLCGKTITMTYNGKTKQATIEDTVSFQYFAYSGSCSLNFFL</sequence>
<dbReference type="OrthoDB" id="623670at2759"/>
<proteinExistence type="predicted"/>
<keyword evidence="3" id="KW-1185">Reference proteome</keyword>
<dbReference type="InParanoid" id="A0A409WMR0"/>
<feature type="signal peptide" evidence="1">
    <location>
        <begin position="1"/>
        <end position="21"/>
    </location>
</feature>
<evidence type="ECO:0000256" key="1">
    <source>
        <dbReference type="SAM" id="SignalP"/>
    </source>
</evidence>
<name>A0A409WMR0_9AGAR</name>
<organism evidence="2 3">
    <name type="scientific">Gymnopilus dilepis</name>
    <dbReference type="NCBI Taxonomy" id="231916"/>
    <lineage>
        <taxon>Eukaryota</taxon>
        <taxon>Fungi</taxon>
        <taxon>Dikarya</taxon>
        <taxon>Basidiomycota</taxon>
        <taxon>Agaricomycotina</taxon>
        <taxon>Agaricomycetes</taxon>
        <taxon>Agaricomycetidae</taxon>
        <taxon>Agaricales</taxon>
        <taxon>Agaricineae</taxon>
        <taxon>Hymenogastraceae</taxon>
        <taxon>Gymnopilus</taxon>
    </lineage>
</organism>